<dbReference type="EMBL" id="AE017125">
    <property type="protein sequence ID" value="AAP76742.1"/>
    <property type="molecule type" value="Genomic_DNA"/>
</dbReference>
<proteinExistence type="predicted"/>
<evidence type="ECO:0000313" key="1">
    <source>
        <dbReference type="EMBL" id="AAP76742.1"/>
    </source>
</evidence>
<dbReference type="HOGENOM" id="CLU_3252445_0_0_7"/>
<name>Q7VJU8_HELHP</name>
<dbReference type="STRING" id="235279.HH_0145"/>
<gene>
    <name evidence="1" type="ordered locus">HH_0145</name>
</gene>
<evidence type="ECO:0000313" key="2">
    <source>
        <dbReference type="Proteomes" id="UP000002495"/>
    </source>
</evidence>
<reference evidence="1 2" key="1">
    <citation type="journal article" date="2003" name="Proc. Natl. Acad. Sci. U.S.A.">
        <title>The complete genome sequence of the carcinogenic bacterium Helicobacter hepaticus.</title>
        <authorList>
            <person name="Suerbaum S."/>
            <person name="Josenhans C."/>
            <person name="Sterzenbach T."/>
            <person name="Drescher B."/>
            <person name="Brandt P."/>
            <person name="Bell M."/>
            <person name="Droege M."/>
            <person name="Fartmann B."/>
            <person name="Fischer H.-P."/>
            <person name="Ge Z."/>
            <person name="Hoerster A."/>
            <person name="Holland R."/>
            <person name="Klein K."/>
            <person name="Koenig J."/>
            <person name="Macko L."/>
            <person name="Mendz G.L."/>
            <person name="Nyakatura G."/>
            <person name="Schauer D.B."/>
            <person name="Shen Z."/>
            <person name="Weber J."/>
            <person name="Frosch M."/>
            <person name="Fox J.G."/>
        </authorList>
    </citation>
    <scope>NUCLEOTIDE SEQUENCE [LARGE SCALE GENOMIC DNA]</scope>
    <source>
        <strain evidence="2">ATCC 51449 / 3B1</strain>
    </source>
</reference>
<dbReference type="KEGG" id="hhe:HH_0145"/>
<sequence>MILQSLHLRTISLKLKLLLLFALSYLSLHSPLNFKYSLNHSK</sequence>
<dbReference type="Proteomes" id="UP000002495">
    <property type="component" value="Chromosome"/>
</dbReference>
<keyword evidence="2" id="KW-1185">Reference proteome</keyword>
<organism evidence="1 2">
    <name type="scientific">Helicobacter hepaticus (strain ATCC 51449 / 3B1)</name>
    <dbReference type="NCBI Taxonomy" id="235279"/>
    <lineage>
        <taxon>Bacteria</taxon>
        <taxon>Pseudomonadati</taxon>
        <taxon>Campylobacterota</taxon>
        <taxon>Epsilonproteobacteria</taxon>
        <taxon>Campylobacterales</taxon>
        <taxon>Helicobacteraceae</taxon>
        <taxon>Helicobacter</taxon>
    </lineage>
</organism>
<accession>Q7VJU8</accession>
<protein>
    <submittedName>
        <fullName evidence="1">Uncharacterized protein</fullName>
    </submittedName>
</protein>
<dbReference type="AlphaFoldDB" id="Q7VJU8"/>